<accession>A0A024VD40</accession>
<feature type="region of interest" description="Disordered" evidence="1">
    <location>
        <begin position="136"/>
        <end position="184"/>
    </location>
</feature>
<gene>
    <name evidence="2" type="ORF">PFFVO_00574</name>
</gene>
<organism evidence="2 3">
    <name type="scientific">Plasmodium falciparum Vietnam Oak-Knoll</name>
    <name type="common">FVO</name>
    <dbReference type="NCBI Taxonomy" id="1036723"/>
    <lineage>
        <taxon>Eukaryota</taxon>
        <taxon>Sar</taxon>
        <taxon>Alveolata</taxon>
        <taxon>Apicomplexa</taxon>
        <taxon>Aconoidasida</taxon>
        <taxon>Haemosporida</taxon>
        <taxon>Plasmodiidae</taxon>
        <taxon>Plasmodium</taxon>
        <taxon>Plasmodium (Laverania)</taxon>
    </lineage>
</organism>
<feature type="compositionally biased region" description="Basic and acidic residues" evidence="1">
    <location>
        <begin position="140"/>
        <end position="180"/>
    </location>
</feature>
<dbReference type="AlphaFoldDB" id="A0A024VD40"/>
<evidence type="ECO:0000313" key="2">
    <source>
        <dbReference type="EMBL" id="ETW20522.1"/>
    </source>
</evidence>
<protein>
    <submittedName>
        <fullName evidence="2">Uncharacterized protein</fullName>
    </submittedName>
</protein>
<reference evidence="2 3" key="1">
    <citation type="submission" date="2013-02" db="EMBL/GenBank/DDBJ databases">
        <title>The Genome Annotation of Plasmodium falciparum Vietnam Oak-Knoll (FVO).</title>
        <authorList>
            <consortium name="The Broad Institute Genome Sequencing Platform"/>
            <consortium name="The Broad Institute Genome Sequencing Center for Infectious Disease"/>
            <person name="Neafsey D."/>
            <person name="Hoffman S."/>
            <person name="Volkman S."/>
            <person name="Rosenthal P."/>
            <person name="Walker B."/>
            <person name="Young S.K."/>
            <person name="Zeng Q."/>
            <person name="Gargeya S."/>
            <person name="Fitzgerald M."/>
            <person name="Haas B."/>
            <person name="Abouelleil A."/>
            <person name="Allen A.W."/>
            <person name="Alvarado L."/>
            <person name="Arachchi H.M."/>
            <person name="Berlin A.M."/>
            <person name="Chapman S.B."/>
            <person name="Gainer-Dewar J."/>
            <person name="Goldberg J."/>
            <person name="Griggs A."/>
            <person name="Gujja S."/>
            <person name="Hansen M."/>
            <person name="Howarth C."/>
            <person name="Imamovic A."/>
            <person name="Ireland A."/>
            <person name="Larimer J."/>
            <person name="McCowan C."/>
            <person name="Murphy C."/>
            <person name="Pearson M."/>
            <person name="Poon T.W."/>
            <person name="Priest M."/>
            <person name="Roberts A."/>
            <person name="Saif S."/>
            <person name="Shea T."/>
            <person name="Sisk P."/>
            <person name="Sykes S."/>
            <person name="Wortman J."/>
            <person name="Nusbaum C."/>
            <person name="Birren B."/>
        </authorList>
    </citation>
    <scope>NUCLEOTIDE SEQUENCE [LARGE SCALE GENOMIC DNA]</scope>
    <source>
        <strain evidence="3">Vietnam Oak-Knoll (FVO)</strain>
    </source>
</reference>
<evidence type="ECO:0000313" key="3">
    <source>
        <dbReference type="Proteomes" id="UP000030690"/>
    </source>
</evidence>
<sequence length="314" mass="36143">MELIDAGCFISQMNELLLIDPLYINYVITNYFNNYINDKNVLLPQEGLNGVYFENAKAGLWSSFAIREKTSFSSYNMTEEGYGNNSTYNMYSNKGYNNEMVHSFICFNNSELMHQYLTIDKINELNWKTYEVNNSNVGIKKNDNKSDHINDNDDNKNDNKSDHINDNDDNKNDNKNDHINDNSNNNKYNNNCVSKYFTNILTIEGGQVGLFCVESIKKCSNILLEKHAKPDINSKEELDILFNKNMNNLYPWYNKICNMTLSSSITIIDFIDMPIGSVCVSSSDCVFNYLCEVVTDDITGEIWAIRVNFLNPLK</sequence>
<name>A0A024VD40_PLAFA</name>
<evidence type="ECO:0000256" key="1">
    <source>
        <dbReference type="SAM" id="MobiDB-lite"/>
    </source>
</evidence>
<dbReference type="Proteomes" id="UP000030690">
    <property type="component" value="Unassembled WGS sequence"/>
</dbReference>
<proteinExistence type="predicted"/>
<dbReference type="OrthoDB" id="363220at2759"/>
<reference evidence="2 3" key="2">
    <citation type="submission" date="2013-02" db="EMBL/GenBank/DDBJ databases">
        <title>The Genome Sequence of Plasmodium falciparum Vietnam Oak-Knoll (FVO).</title>
        <authorList>
            <consortium name="The Broad Institute Genome Sequencing Platform"/>
            <consortium name="The Broad Institute Genome Sequencing Center for Infectious Disease"/>
            <person name="Neafsey D."/>
            <person name="Cheeseman I."/>
            <person name="Volkman S."/>
            <person name="Adams J."/>
            <person name="Walker B."/>
            <person name="Young S.K."/>
            <person name="Zeng Q."/>
            <person name="Gargeya S."/>
            <person name="Fitzgerald M."/>
            <person name="Haas B."/>
            <person name="Abouelleil A."/>
            <person name="Alvarado L."/>
            <person name="Arachchi H.M."/>
            <person name="Berlin A.M."/>
            <person name="Chapman S.B."/>
            <person name="Dewar J."/>
            <person name="Goldberg J."/>
            <person name="Griggs A."/>
            <person name="Gujja S."/>
            <person name="Hansen M."/>
            <person name="Howarth C."/>
            <person name="Imamovic A."/>
            <person name="Larimer J."/>
            <person name="McCowan C."/>
            <person name="Murphy C."/>
            <person name="Neiman D."/>
            <person name="Pearson M."/>
            <person name="Priest M."/>
            <person name="Roberts A."/>
            <person name="Saif S."/>
            <person name="Shea T."/>
            <person name="Sisk P."/>
            <person name="Sykes S."/>
            <person name="Wortman J."/>
            <person name="Nusbaum C."/>
            <person name="Birren B."/>
        </authorList>
    </citation>
    <scope>NUCLEOTIDE SEQUENCE [LARGE SCALE GENOMIC DNA]</scope>
    <source>
        <strain evidence="3">Vietnam Oak-Knoll (FVO)</strain>
    </source>
</reference>
<dbReference type="EMBL" id="KI925018">
    <property type="protein sequence ID" value="ETW20522.1"/>
    <property type="molecule type" value="Genomic_DNA"/>
</dbReference>